<dbReference type="EMBL" id="KN824383">
    <property type="protein sequence ID" value="KIM21445.1"/>
    <property type="molecule type" value="Genomic_DNA"/>
</dbReference>
<feature type="compositionally biased region" description="Polar residues" evidence="6">
    <location>
        <begin position="1"/>
        <end position="18"/>
    </location>
</feature>
<feature type="transmembrane region" description="Helical" evidence="7">
    <location>
        <begin position="161"/>
        <end position="183"/>
    </location>
</feature>
<keyword evidence="10" id="KW-1185">Reference proteome</keyword>
<feature type="transmembrane region" description="Helical" evidence="7">
    <location>
        <begin position="458"/>
        <end position="482"/>
    </location>
</feature>
<feature type="transmembrane region" description="Helical" evidence="7">
    <location>
        <begin position="107"/>
        <end position="124"/>
    </location>
</feature>
<dbReference type="Pfam" id="PF07690">
    <property type="entry name" value="MFS_1"/>
    <property type="match status" value="1"/>
</dbReference>
<evidence type="ECO:0000256" key="1">
    <source>
        <dbReference type="ARBA" id="ARBA00004141"/>
    </source>
</evidence>
<keyword evidence="4 7" id="KW-1133">Transmembrane helix</keyword>
<dbReference type="OrthoDB" id="440755at2759"/>
<reference evidence="9 10" key="1">
    <citation type="submission" date="2014-04" db="EMBL/GenBank/DDBJ databases">
        <authorList>
            <consortium name="DOE Joint Genome Institute"/>
            <person name="Kuo A."/>
            <person name="Zuccaro A."/>
            <person name="Kohler A."/>
            <person name="Nagy L.G."/>
            <person name="Floudas D."/>
            <person name="Copeland A."/>
            <person name="Barry K.W."/>
            <person name="Cichocki N."/>
            <person name="Veneault-Fourrey C."/>
            <person name="LaButti K."/>
            <person name="Lindquist E.A."/>
            <person name="Lipzen A."/>
            <person name="Lundell T."/>
            <person name="Morin E."/>
            <person name="Murat C."/>
            <person name="Sun H."/>
            <person name="Tunlid A."/>
            <person name="Henrissat B."/>
            <person name="Grigoriev I.V."/>
            <person name="Hibbett D.S."/>
            <person name="Martin F."/>
            <person name="Nordberg H.P."/>
            <person name="Cantor M.N."/>
            <person name="Hua S.X."/>
        </authorList>
    </citation>
    <scope>NUCLEOTIDE SEQUENCE [LARGE SCALE GENOMIC DNA]</scope>
    <source>
        <strain evidence="9 10">MAFF 305830</strain>
    </source>
</reference>
<dbReference type="CDD" id="cd17321">
    <property type="entry name" value="MFS_MMR_MDR_like"/>
    <property type="match status" value="1"/>
</dbReference>
<dbReference type="HOGENOM" id="CLU_000960_27_1_1"/>
<sequence>MDSSNDAPATPKMAQNVNEKSEETGVVVTATNTIDTSISNGQEKTEHVNFSGDDVKQDLSKASTTRKILLLSMFTLAEFLDAFNNSALFPAIPIISAELHFDPSETVWLVSAYQLTFAAFLLVSGRISDVYTPKPAFVIGCLALGITHLIGGFTYQKIALLVLRALGGIGGALTIPSALSLIVELFPNPSHQARAIALFGSAGALGNILGLLIGGVLVQYAGWNWIFWFVAIIGIGIGGVCLFLIPNVSRNKELKVKFDVPGVSMLTISVILFIFAVTSGSTKGWATAYVLAPLLISILLFVLFLVWEAYTPPDDAVLPPRMWHFRNFGVLVGLALLPYFWSISSFVEFTSWWQDIFGWTAISVAVRFLPVGVGGFIVSQITGRLPTYFAHKHILMFGLIITIIATILLPFGDAPDTYWPFIFPAFCLGTSGMVIIYSNSSIAIFSYTPPSVAGTVGAVFNCALQLGSAVGLAAVSSITASVDGKTSPMNPPVSEFIHHLDEITKDMWKDAFKGRAASFWFVLAVLGVLLVCVVVFFKVDMPGKREELDEKKKEDIEASPG</sequence>
<feature type="transmembrane region" description="Helical" evidence="7">
    <location>
        <begin position="258"/>
        <end position="278"/>
    </location>
</feature>
<protein>
    <recommendedName>
        <fullName evidence="8">Major facilitator superfamily (MFS) profile domain-containing protein</fullName>
    </recommendedName>
</protein>
<dbReference type="AlphaFoldDB" id="A0A0C3A9X4"/>
<feature type="transmembrane region" description="Helical" evidence="7">
    <location>
        <begin position="68"/>
        <end position="95"/>
    </location>
</feature>
<dbReference type="PANTHER" id="PTHR42718">
    <property type="entry name" value="MAJOR FACILITATOR SUPERFAMILY MULTIDRUG TRANSPORTER MFSC"/>
    <property type="match status" value="1"/>
</dbReference>
<feature type="domain" description="Major facilitator superfamily (MFS) profile" evidence="8">
    <location>
        <begin position="70"/>
        <end position="542"/>
    </location>
</feature>
<dbReference type="GO" id="GO:0022857">
    <property type="term" value="F:transmembrane transporter activity"/>
    <property type="evidence" value="ECO:0007669"/>
    <property type="project" value="InterPro"/>
</dbReference>
<dbReference type="STRING" id="933852.A0A0C3A9X4"/>
<proteinExistence type="predicted"/>
<feature type="transmembrane region" description="Helical" evidence="7">
    <location>
        <begin position="394"/>
        <end position="412"/>
    </location>
</feature>
<gene>
    <name evidence="9" type="ORF">M408DRAFT_104183</name>
</gene>
<feature type="transmembrane region" description="Helical" evidence="7">
    <location>
        <begin position="225"/>
        <end position="246"/>
    </location>
</feature>
<dbReference type="Gene3D" id="1.20.1720.10">
    <property type="entry name" value="Multidrug resistance protein D"/>
    <property type="match status" value="1"/>
</dbReference>
<evidence type="ECO:0000259" key="8">
    <source>
        <dbReference type="PROSITE" id="PS50850"/>
    </source>
</evidence>
<dbReference type="InterPro" id="IPR020846">
    <property type="entry name" value="MFS_dom"/>
</dbReference>
<dbReference type="GO" id="GO:0016020">
    <property type="term" value="C:membrane"/>
    <property type="evidence" value="ECO:0007669"/>
    <property type="project" value="UniProtKB-SubCell"/>
</dbReference>
<evidence type="ECO:0000256" key="7">
    <source>
        <dbReference type="SAM" id="Phobius"/>
    </source>
</evidence>
<keyword evidence="3 7" id="KW-0812">Transmembrane</keyword>
<evidence type="ECO:0000256" key="2">
    <source>
        <dbReference type="ARBA" id="ARBA00022448"/>
    </source>
</evidence>
<dbReference type="SUPFAM" id="SSF103473">
    <property type="entry name" value="MFS general substrate transporter"/>
    <property type="match status" value="1"/>
</dbReference>
<accession>A0A0C3A9X4</accession>
<feature type="transmembrane region" description="Helical" evidence="7">
    <location>
        <begin position="195"/>
        <end position="219"/>
    </location>
</feature>
<evidence type="ECO:0000313" key="10">
    <source>
        <dbReference type="Proteomes" id="UP000054097"/>
    </source>
</evidence>
<dbReference type="InterPro" id="IPR036259">
    <property type="entry name" value="MFS_trans_sf"/>
</dbReference>
<dbReference type="Gene3D" id="1.20.1250.20">
    <property type="entry name" value="MFS general substrate transporter like domains"/>
    <property type="match status" value="1"/>
</dbReference>
<feature type="transmembrane region" description="Helical" evidence="7">
    <location>
        <begin position="517"/>
        <end position="537"/>
    </location>
</feature>
<feature type="transmembrane region" description="Helical" evidence="7">
    <location>
        <begin position="328"/>
        <end position="347"/>
    </location>
</feature>
<evidence type="ECO:0000256" key="6">
    <source>
        <dbReference type="SAM" id="MobiDB-lite"/>
    </source>
</evidence>
<dbReference type="Proteomes" id="UP000054097">
    <property type="component" value="Unassembled WGS sequence"/>
</dbReference>
<name>A0A0C3A9X4_SERVB</name>
<feature type="transmembrane region" description="Helical" evidence="7">
    <location>
        <begin position="359"/>
        <end position="382"/>
    </location>
</feature>
<evidence type="ECO:0000256" key="3">
    <source>
        <dbReference type="ARBA" id="ARBA00022692"/>
    </source>
</evidence>
<feature type="transmembrane region" description="Helical" evidence="7">
    <location>
        <begin position="284"/>
        <end position="307"/>
    </location>
</feature>
<comment type="subcellular location">
    <subcellularLocation>
        <location evidence="1">Membrane</location>
        <topology evidence="1">Multi-pass membrane protein</topology>
    </subcellularLocation>
</comment>
<dbReference type="PANTHER" id="PTHR42718:SF9">
    <property type="entry name" value="MAJOR FACILITATOR SUPERFAMILY MULTIDRUG TRANSPORTER MFSC"/>
    <property type="match status" value="1"/>
</dbReference>
<evidence type="ECO:0000256" key="4">
    <source>
        <dbReference type="ARBA" id="ARBA00022989"/>
    </source>
</evidence>
<feature type="transmembrane region" description="Helical" evidence="7">
    <location>
        <begin position="136"/>
        <end position="155"/>
    </location>
</feature>
<reference evidence="10" key="2">
    <citation type="submission" date="2015-01" db="EMBL/GenBank/DDBJ databases">
        <title>Evolutionary Origins and Diversification of the Mycorrhizal Mutualists.</title>
        <authorList>
            <consortium name="DOE Joint Genome Institute"/>
            <consortium name="Mycorrhizal Genomics Consortium"/>
            <person name="Kohler A."/>
            <person name="Kuo A."/>
            <person name="Nagy L.G."/>
            <person name="Floudas D."/>
            <person name="Copeland A."/>
            <person name="Barry K.W."/>
            <person name="Cichocki N."/>
            <person name="Veneault-Fourrey C."/>
            <person name="LaButti K."/>
            <person name="Lindquist E.A."/>
            <person name="Lipzen A."/>
            <person name="Lundell T."/>
            <person name="Morin E."/>
            <person name="Murat C."/>
            <person name="Riley R."/>
            <person name="Ohm R."/>
            <person name="Sun H."/>
            <person name="Tunlid A."/>
            <person name="Henrissat B."/>
            <person name="Grigoriev I.V."/>
            <person name="Hibbett D.S."/>
            <person name="Martin F."/>
        </authorList>
    </citation>
    <scope>NUCLEOTIDE SEQUENCE [LARGE SCALE GENOMIC DNA]</scope>
    <source>
        <strain evidence="10">MAFF 305830</strain>
    </source>
</reference>
<feature type="transmembrane region" description="Helical" evidence="7">
    <location>
        <begin position="418"/>
        <end position="437"/>
    </location>
</feature>
<evidence type="ECO:0000256" key="5">
    <source>
        <dbReference type="ARBA" id="ARBA00023136"/>
    </source>
</evidence>
<organism evidence="9 10">
    <name type="scientific">Serendipita vermifera MAFF 305830</name>
    <dbReference type="NCBI Taxonomy" id="933852"/>
    <lineage>
        <taxon>Eukaryota</taxon>
        <taxon>Fungi</taxon>
        <taxon>Dikarya</taxon>
        <taxon>Basidiomycota</taxon>
        <taxon>Agaricomycotina</taxon>
        <taxon>Agaricomycetes</taxon>
        <taxon>Sebacinales</taxon>
        <taxon>Serendipitaceae</taxon>
        <taxon>Serendipita</taxon>
    </lineage>
</organism>
<dbReference type="InterPro" id="IPR011701">
    <property type="entry name" value="MFS"/>
</dbReference>
<keyword evidence="5 7" id="KW-0472">Membrane</keyword>
<feature type="region of interest" description="Disordered" evidence="6">
    <location>
        <begin position="1"/>
        <end position="25"/>
    </location>
</feature>
<dbReference type="PROSITE" id="PS50850">
    <property type="entry name" value="MFS"/>
    <property type="match status" value="1"/>
</dbReference>
<evidence type="ECO:0000313" key="9">
    <source>
        <dbReference type="EMBL" id="KIM21445.1"/>
    </source>
</evidence>
<keyword evidence="2" id="KW-0813">Transport</keyword>